<dbReference type="InterPro" id="IPR003265">
    <property type="entry name" value="HhH-GPD_domain"/>
</dbReference>
<dbReference type="AlphaFoldDB" id="G4T838"/>
<dbReference type="GO" id="GO:0003684">
    <property type="term" value="F:damaged DNA binding"/>
    <property type="evidence" value="ECO:0007669"/>
    <property type="project" value="InterPro"/>
</dbReference>
<evidence type="ECO:0000256" key="2">
    <source>
        <dbReference type="ARBA" id="ARBA00012720"/>
    </source>
</evidence>
<keyword evidence="6" id="KW-0456">Lyase</keyword>
<evidence type="ECO:0000256" key="8">
    <source>
        <dbReference type="ARBA" id="ARBA00023295"/>
    </source>
</evidence>
<dbReference type="PANTHER" id="PTHR10242">
    <property type="entry name" value="8-OXOGUANINE DNA GLYCOSYLASE"/>
    <property type="match status" value="1"/>
</dbReference>
<dbReference type="Proteomes" id="UP000007148">
    <property type="component" value="Unassembled WGS sequence"/>
</dbReference>
<comment type="similarity">
    <text evidence="1">Belongs to the type-1 OGG1 family.</text>
</comment>
<dbReference type="EMBL" id="CAFZ01000014">
    <property type="protein sequence ID" value="CCA67472.1"/>
    <property type="molecule type" value="Genomic_DNA"/>
</dbReference>
<dbReference type="GO" id="GO:0005634">
    <property type="term" value="C:nucleus"/>
    <property type="evidence" value="ECO:0007669"/>
    <property type="project" value="TreeGrafter"/>
</dbReference>
<sequence length="404" mass="45396">MANIPKGFKSLPLPIAQLSLAAVLKCGQSFRWSSIPLAAGVKQEEEPENAYPSHEYRLALRDRVVCLRQDKDTLFYRAAFPDVPLSEDQSAKRDKETLEWLRDYFQLDVDLVKLYSDWAERDVVFKETALRFSGIRILRQDPFENTISFICSSNNHINRIGKMVQSLCTEYGPLACSLPPPEDSEETSRDAIAYYGFPTPDKLTDESVSTRLRELGFGYRAEYVQRTAQMLCDEHEDPESYLVGLRKLPVEEARAELLKLCGVGPKVADCILLMSLDKRNVVPVDTHVHQIALKYYGLRGTPQGKGGKVPMTPKIYEAVCTKLVETWGDYAGWAHSVLFTADLRSFANYGLASPDSTPSKPETPATSVPPTPTESDADYFGETPTKKRRSRTASAPRLKRVKTE</sequence>
<dbReference type="InParanoid" id="G4T838"/>
<feature type="region of interest" description="Disordered" evidence="10">
    <location>
        <begin position="352"/>
        <end position="404"/>
    </location>
</feature>
<keyword evidence="13" id="KW-1185">Reference proteome</keyword>
<dbReference type="Pfam" id="PF00730">
    <property type="entry name" value="HhH-GPD"/>
    <property type="match status" value="1"/>
</dbReference>
<feature type="domain" description="HhH-GPD" evidence="11">
    <location>
        <begin position="151"/>
        <end position="343"/>
    </location>
</feature>
<accession>G4T838</accession>
<dbReference type="SUPFAM" id="SSF55945">
    <property type="entry name" value="TATA-box binding protein-like"/>
    <property type="match status" value="1"/>
</dbReference>
<evidence type="ECO:0000256" key="5">
    <source>
        <dbReference type="ARBA" id="ARBA00023204"/>
    </source>
</evidence>
<dbReference type="STRING" id="1109443.G4T838"/>
<evidence type="ECO:0000256" key="7">
    <source>
        <dbReference type="ARBA" id="ARBA00023268"/>
    </source>
</evidence>
<name>G4T838_SERID</name>
<dbReference type="SUPFAM" id="SSF48150">
    <property type="entry name" value="DNA-glycosylase"/>
    <property type="match status" value="1"/>
</dbReference>
<gene>
    <name evidence="12" type="ORF">PIIN_01301</name>
</gene>
<dbReference type="EC" id="4.2.99.18" evidence="2"/>
<comment type="caution">
    <text evidence="12">The sequence shown here is derived from an EMBL/GenBank/DDBJ whole genome shotgun (WGS) entry which is preliminary data.</text>
</comment>
<comment type="catalytic activity">
    <reaction evidence="9">
        <text>2'-deoxyribonucleotide-(2'-deoxyribose 5'-phosphate)-2'-deoxyribonucleotide-DNA = a 3'-end 2'-deoxyribonucleotide-(2,3-dehydro-2,3-deoxyribose 5'-phosphate)-DNA + a 5'-end 5'-phospho-2'-deoxyribonucleoside-DNA + H(+)</text>
        <dbReference type="Rhea" id="RHEA:66592"/>
        <dbReference type="Rhea" id="RHEA-COMP:13180"/>
        <dbReference type="Rhea" id="RHEA-COMP:16897"/>
        <dbReference type="Rhea" id="RHEA-COMP:17067"/>
        <dbReference type="ChEBI" id="CHEBI:15378"/>
        <dbReference type="ChEBI" id="CHEBI:136412"/>
        <dbReference type="ChEBI" id="CHEBI:157695"/>
        <dbReference type="ChEBI" id="CHEBI:167181"/>
        <dbReference type="EC" id="4.2.99.18"/>
    </reaction>
</comment>
<evidence type="ECO:0000259" key="11">
    <source>
        <dbReference type="SMART" id="SM00478"/>
    </source>
</evidence>
<keyword evidence="5" id="KW-0234">DNA repair</keyword>
<feature type="compositionally biased region" description="Polar residues" evidence="10">
    <location>
        <begin position="354"/>
        <end position="366"/>
    </location>
</feature>
<dbReference type="GO" id="GO:0034039">
    <property type="term" value="F:8-oxo-7,8-dihydroguanine DNA N-glycosylase activity"/>
    <property type="evidence" value="ECO:0007669"/>
    <property type="project" value="TreeGrafter"/>
</dbReference>
<dbReference type="InterPro" id="IPR012904">
    <property type="entry name" value="OGG_N"/>
</dbReference>
<keyword evidence="8" id="KW-0326">Glycosidase</keyword>
<proteinExistence type="inferred from homology"/>
<dbReference type="CDD" id="cd00056">
    <property type="entry name" value="ENDO3c"/>
    <property type="match status" value="1"/>
</dbReference>
<protein>
    <recommendedName>
        <fullName evidence="2">DNA-(apurinic or apyrimidinic site) lyase</fullName>
        <ecNumber evidence="2">4.2.99.18</ecNumber>
    </recommendedName>
</protein>
<feature type="compositionally biased region" description="Basic residues" evidence="10">
    <location>
        <begin position="386"/>
        <end position="404"/>
    </location>
</feature>
<dbReference type="PANTHER" id="PTHR10242:SF2">
    <property type="entry name" value="N-GLYCOSYLASE_DNA LYASE"/>
    <property type="match status" value="1"/>
</dbReference>
<reference evidence="12 13" key="1">
    <citation type="journal article" date="2011" name="PLoS Pathog.">
        <title>Endophytic Life Strategies Decoded by Genome and Transcriptome Analyses of the Mutualistic Root Symbiont Piriformospora indica.</title>
        <authorList>
            <person name="Zuccaro A."/>
            <person name="Lahrmann U."/>
            <person name="Guldener U."/>
            <person name="Langen G."/>
            <person name="Pfiffi S."/>
            <person name="Biedenkopf D."/>
            <person name="Wong P."/>
            <person name="Samans B."/>
            <person name="Grimm C."/>
            <person name="Basiewicz M."/>
            <person name="Murat C."/>
            <person name="Martin F."/>
            <person name="Kogel K.H."/>
        </authorList>
    </citation>
    <scope>NUCLEOTIDE SEQUENCE [LARGE SCALE GENOMIC DNA]</scope>
    <source>
        <strain evidence="12 13">DSM 11827</strain>
    </source>
</reference>
<dbReference type="HOGENOM" id="CLU_027543_1_1_1"/>
<dbReference type="SMART" id="SM00478">
    <property type="entry name" value="ENDO3c"/>
    <property type="match status" value="1"/>
</dbReference>
<evidence type="ECO:0000256" key="6">
    <source>
        <dbReference type="ARBA" id="ARBA00023239"/>
    </source>
</evidence>
<evidence type="ECO:0000313" key="12">
    <source>
        <dbReference type="EMBL" id="CCA67472.1"/>
    </source>
</evidence>
<keyword evidence="7" id="KW-0511">Multifunctional enzyme</keyword>
<dbReference type="Gene3D" id="3.30.310.40">
    <property type="match status" value="1"/>
</dbReference>
<dbReference type="InterPro" id="IPR023170">
    <property type="entry name" value="HhH_base_excis_C"/>
</dbReference>
<dbReference type="GO" id="GO:0006289">
    <property type="term" value="P:nucleotide-excision repair"/>
    <property type="evidence" value="ECO:0007669"/>
    <property type="project" value="InterPro"/>
</dbReference>
<dbReference type="InterPro" id="IPR052054">
    <property type="entry name" value="Oxidative_DNA_repair_enzyme"/>
</dbReference>
<dbReference type="OrthoDB" id="238681at2759"/>
<dbReference type="GO" id="GO:0006285">
    <property type="term" value="P:base-excision repair, AP site formation"/>
    <property type="evidence" value="ECO:0007669"/>
    <property type="project" value="UniProtKB-ARBA"/>
</dbReference>
<dbReference type="Gene3D" id="1.10.340.30">
    <property type="entry name" value="Hypothetical protein, domain 2"/>
    <property type="match status" value="1"/>
</dbReference>
<evidence type="ECO:0000256" key="3">
    <source>
        <dbReference type="ARBA" id="ARBA00022763"/>
    </source>
</evidence>
<dbReference type="Pfam" id="PF07934">
    <property type="entry name" value="OGG_N"/>
    <property type="match status" value="1"/>
</dbReference>
<keyword evidence="3" id="KW-0227">DNA damage</keyword>
<evidence type="ECO:0000256" key="1">
    <source>
        <dbReference type="ARBA" id="ARBA00010679"/>
    </source>
</evidence>
<evidence type="ECO:0000256" key="10">
    <source>
        <dbReference type="SAM" id="MobiDB-lite"/>
    </source>
</evidence>
<dbReference type="eggNOG" id="KOG2875">
    <property type="taxonomic scope" value="Eukaryota"/>
</dbReference>
<dbReference type="InterPro" id="IPR011257">
    <property type="entry name" value="DNA_glycosylase"/>
</dbReference>
<evidence type="ECO:0000313" key="13">
    <source>
        <dbReference type="Proteomes" id="UP000007148"/>
    </source>
</evidence>
<dbReference type="Gene3D" id="1.10.1670.10">
    <property type="entry name" value="Helix-hairpin-Helix base-excision DNA repair enzymes (C-terminal)"/>
    <property type="match status" value="1"/>
</dbReference>
<evidence type="ECO:0000256" key="9">
    <source>
        <dbReference type="ARBA" id="ARBA00044632"/>
    </source>
</evidence>
<dbReference type="GO" id="GO:0140078">
    <property type="term" value="F:class I DNA-(apurinic or apyrimidinic site) endonuclease activity"/>
    <property type="evidence" value="ECO:0007669"/>
    <property type="project" value="UniProtKB-EC"/>
</dbReference>
<keyword evidence="4" id="KW-0378">Hydrolase</keyword>
<evidence type="ECO:0000256" key="4">
    <source>
        <dbReference type="ARBA" id="ARBA00022801"/>
    </source>
</evidence>
<dbReference type="OMA" id="GYAQEYL"/>
<organism evidence="12 13">
    <name type="scientific">Serendipita indica (strain DSM 11827)</name>
    <name type="common">Root endophyte fungus</name>
    <name type="synonym">Piriformospora indica</name>
    <dbReference type="NCBI Taxonomy" id="1109443"/>
    <lineage>
        <taxon>Eukaryota</taxon>
        <taxon>Fungi</taxon>
        <taxon>Dikarya</taxon>
        <taxon>Basidiomycota</taxon>
        <taxon>Agaricomycotina</taxon>
        <taxon>Agaricomycetes</taxon>
        <taxon>Sebacinales</taxon>
        <taxon>Serendipitaceae</taxon>
        <taxon>Serendipita</taxon>
    </lineage>
</organism>